<keyword evidence="3" id="KW-1185">Reference proteome</keyword>
<feature type="compositionally biased region" description="Polar residues" evidence="1">
    <location>
        <begin position="150"/>
        <end position="198"/>
    </location>
</feature>
<dbReference type="Proteomes" id="UP000275078">
    <property type="component" value="Unassembled WGS sequence"/>
</dbReference>
<reference evidence="2 3" key="1">
    <citation type="journal article" date="2018" name="Nat. Ecol. Evol.">
        <title>Pezizomycetes genomes reveal the molecular basis of ectomycorrhizal truffle lifestyle.</title>
        <authorList>
            <person name="Murat C."/>
            <person name="Payen T."/>
            <person name="Noel B."/>
            <person name="Kuo A."/>
            <person name="Morin E."/>
            <person name="Chen J."/>
            <person name="Kohler A."/>
            <person name="Krizsan K."/>
            <person name="Balestrini R."/>
            <person name="Da Silva C."/>
            <person name="Montanini B."/>
            <person name="Hainaut M."/>
            <person name="Levati E."/>
            <person name="Barry K.W."/>
            <person name="Belfiori B."/>
            <person name="Cichocki N."/>
            <person name="Clum A."/>
            <person name="Dockter R.B."/>
            <person name="Fauchery L."/>
            <person name="Guy J."/>
            <person name="Iotti M."/>
            <person name="Le Tacon F."/>
            <person name="Lindquist E.A."/>
            <person name="Lipzen A."/>
            <person name="Malagnac F."/>
            <person name="Mello A."/>
            <person name="Molinier V."/>
            <person name="Miyauchi S."/>
            <person name="Poulain J."/>
            <person name="Riccioni C."/>
            <person name="Rubini A."/>
            <person name="Sitrit Y."/>
            <person name="Splivallo R."/>
            <person name="Traeger S."/>
            <person name="Wang M."/>
            <person name="Zifcakova L."/>
            <person name="Wipf D."/>
            <person name="Zambonelli A."/>
            <person name="Paolocci F."/>
            <person name="Nowrousian M."/>
            <person name="Ottonello S."/>
            <person name="Baldrian P."/>
            <person name="Spatafora J.W."/>
            <person name="Henrissat B."/>
            <person name="Nagy L.G."/>
            <person name="Aury J.M."/>
            <person name="Wincker P."/>
            <person name="Grigoriev I.V."/>
            <person name="Bonfante P."/>
            <person name="Martin F.M."/>
        </authorList>
    </citation>
    <scope>NUCLEOTIDE SEQUENCE [LARGE SCALE GENOMIC DNA]</scope>
    <source>
        <strain evidence="2 3">RN42</strain>
    </source>
</reference>
<gene>
    <name evidence="2" type="ORF">BJ508DRAFT_322039</name>
</gene>
<evidence type="ECO:0000256" key="1">
    <source>
        <dbReference type="SAM" id="MobiDB-lite"/>
    </source>
</evidence>
<name>A0A3N4IW80_ASCIM</name>
<dbReference type="AlphaFoldDB" id="A0A3N4IW80"/>
<feature type="region of interest" description="Disordered" evidence="1">
    <location>
        <begin position="141"/>
        <end position="230"/>
    </location>
</feature>
<proteinExistence type="predicted"/>
<organism evidence="2 3">
    <name type="scientific">Ascobolus immersus RN42</name>
    <dbReference type="NCBI Taxonomy" id="1160509"/>
    <lineage>
        <taxon>Eukaryota</taxon>
        <taxon>Fungi</taxon>
        <taxon>Dikarya</taxon>
        <taxon>Ascomycota</taxon>
        <taxon>Pezizomycotina</taxon>
        <taxon>Pezizomycetes</taxon>
        <taxon>Pezizales</taxon>
        <taxon>Ascobolaceae</taxon>
        <taxon>Ascobolus</taxon>
    </lineage>
</organism>
<accession>A0A3N4IW80</accession>
<evidence type="ECO:0000313" key="2">
    <source>
        <dbReference type="EMBL" id="RPA85884.1"/>
    </source>
</evidence>
<evidence type="ECO:0000313" key="3">
    <source>
        <dbReference type="Proteomes" id="UP000275078"/>
    </source>
</evidence>
<dbReference type="EMBL" id="ML119651">
    <property type="protein sequence ID" value="RPA85884.1"/>
    <property type="molecule type" value="Genomic_DNA"/>
</dbReference>
<sequence>MDNHSNSKTPAAFYMQGKTKNCKVERLKDYKEIDKVVYQITFSSEITDINKAFNDSFAALANQVSQEQACVSDGKDDDEGTAAAHATKRNELDDELWAIRLHWLKVEKTRMKVIIATAEALKRRVTFANLSLTPSVVELFTDSEAEGENPVSSRQTEDSLANGTSQGSVETDRSNASNSDPTTPTPTLEPSVNDSTADTGIDRKIGHRLAMATSKKKRGDRTITIKPAGT</sequence>
<protein>
    <submittedName>
        <fullName evidence="2">Uncharacterized protein</fullName>
    </submittedName>
</protein>